<organism evidence="3 4">
    <name type="scientific">Lentzea albida</name>
    <dbReference type="NCBI Taxonomy" id="65499"/>
    <lineage>
        <taxon>Bacteria</taxon>
        <taxon>Bacillati</taxon>
        <taxon>Actinomycetota</taxon>
        <taxon>Actinomycetes</taxon>
        <taxon>Pseudonocardiales</taxon>
        <taxon>Pseudonocardiaceae</taxon>
        <taxon>Lentzea</taxon>
    </lineage>
</organism>
<feature type="domain" description="Trypsin-co-occurring" evidence="2">
    <location>
        <begin position="3"/>
        <end position="80"/>
    </location>
</feature>
<dbReference type="RefSeq" id="WP_089921570.1">
    <property type="nucleotide sequence ID" value="NZ_FOFV01000013.1"/>
</dbReference>
<evidence type="ECO:0000256" key="1">
    <source>
        <dbReference type="SAM" id="Coils"/>
    </source>
</evidence>
<feature type="coiled-coil region" evidence="1">
    <location>
        <begin position="2"/>
        <end position="29"/>
    </location>
</feature>
<dbReference type="Pfam" id="PF19631">
    <property type="entry name" value="Trypco2"/>
    <property type="match status" value="1"/>
</dbReference>
<dbReference type="AlphaFoldDB" id="A0A1H9T0E5"/>
<dbReference type="OrthoDB" id="4566193at2"/>
<evidence type="ECO:0000313" key="4">
    <source>
        <dbReference type="Proteomes" id="UP000199503"/>
    </source>
</evidence>
<dbReference type="EMBL" id="FOFV01000013">
    <property type="protein sequence ID" value="SER90601.1"/>
    <property type="molecule type" value="Genomic_DNA"/>
</dbReference>
<dbReference type="STRING" id="65499.SAMN04488000_11364"/>
<name>A0A1H9T0E5_9PSEU</name>
<keyword evidence="4" id="KW-1185">Reference proteome</keyword>
<accession>A0A1H9T0E5</accession>
<reference evidence="4" key="1">
    <citation type="submission" date="2016-10" db="EMBL/GenBank/DDBJ databases">
        <authorList>
            <person name="Varghese N."/>
            <person name="Submissions S."/>
        </authorList>
    </citation>
    <scope>NUCLEOTIDE SEQUENCE [LARGE SCALE GENOMIC DNA]</scope>
    <source>
        <strain evidence="4">DSM 44437</strain>
    </source>
</reference>
<gene>
    <name evidence="3" type="ORF">SAMN04488000_11364</name>
</gene>
<evidence type="ECO:0000313" key="3">
    <source>
        <dbReference type="EMBL" id="SER90601.1"/>
    </source>
</evidence>
<dbReference type="InterPro" id="IPR045608">
    <property type="entry name" value="Trypco2"/>
</dbReference>
<dbReference type="Proteomes" id="UP000199503">
    <property type="component" value="Unassembled WGS sequence"/>
</dbReference>
<keyword evidence="1" id="KW-0175">Coiled coil</keyword>
<evidence type="ECO:0000259" key="2">
    <source>
        <dbReference type="Pfam" id="PF19631"/>
    </source>
</evidence>
<proteinExistence type="predicted"/>
<sequence length="100" mass="10867">MKVELAELISQLRAELTEAMRAGENEELRFEVGPVELELTVEVTKEAKPGAKVKFWVVELGADVTAGSSTTQTIKLVLDPRRKGQTGKVEISGGEVADEK</sequence>
<protein>
    <recommendedName>
        <fullName evidence="2">Trypsin-co-occurring domain-containing protein</fullName>
    </recommendedName>
</protein>